<dbReference type="RefSeq" id="WP_163947821.1">
    <property type="nucleotide sequence ID" value="NZ_JAAIKC010000004.1"/>
</dbReference>
<sequence>MRDELASRAGSFAAGRTRSYKKDRTSRSCKYAAMFRAQVERYLGACHKKKDN</sequence>
<comment type="caution">
    <text evidence="2">The sequence shown here is derived from an EMBL/GenBank/DDBJ whole genome shotgun (WGS) entry which is preliminary data.</text>
</comment>
<gene>
    <name evidence="2" type="ORF">GK047_14700</name>
</gene>
<organism evidence="2">
    <name type="scientific">Paenibacillus sp. SYP-B3998</name>
    <dbReference type="NCBI Taxonomy" id="2678564"/>
    <lineage>
        <taxon>Bacteria</taxon>
        <taxon>Bacillati</taxon>
        <taxon>Bacillota</taxon>
        <taxon>Bacilli</taxon>
        <taxon>Bacillales</taxon>
        <taxon>Paenibacillaceae</taxon>
        <taxon>Paenibacillus</taxon>
    </lineage>
</organism>
<evidence type="ECO:0000313" key="2">
    <source>
        <dbReference type="EMBL" id="NEW07256.1"/>
    </source>
</evidence>
<evidence type="ECO:0000256" key="1">
    <source>
        <dbReference type="SAM" id="MobiDB-lite"/>
    </source>
</evidence>
<proteinExistence type="predicted"/>
<dbReference type="AlphaFoldDB" id="A0A6G3ZYG1"/>
<name>A0A6G3ZYG1_9BACL</name>
<feature type="region of interest" description="Disordered" evidence="1">
    <location>
        <begin position="1"/>
        <end position="24"/>
    </location>
</feature>
<protein>
    <submittedName>
        <fullName evidence="2">Uncharacterized protein</fullName>
    </submittedName>
</protein>
<accession>A0A6G3ZYG1</accession>
<dbReference type="EMBL" id="JAAIKC010000004">
    <property type="protein sequence ID" value="NEW07256.1"/>
    <property type="molecule type" value="Genomic_DNA"/>
</dbReference>
<reference evidence="2" key="1">
    <citation type="submission" date="2020-02" db="EMBL/GenBank/DDBJ databases">
        <authorList>
            <person name="Shen X.-R."/>
            <person name="Zhang Y.-X."/>
        </authorList>
    </citation>
    <scope>NUCLEOTIDE SEQUENCE</scope>
    <source>
        <strain evidence="2">SYP-B3998</strain>
    </source>
</reference>